<protein>
    <recommendedName>
        <fullName evidence="4">Transmembrane protein</fullName>
    </recommendedName>
</protein>
<dbReference type="EMBL" id="PYSW02000004">
    <property type="protein sequence ID" value="KAG2392609.1"/>
    <property type="molecule type" value="Genomic_DNA"/>
</dbReference>
<keyword evidence="1" id="KW-0812">Transmembrane</keyword>
<organism evidence="2 3">
    <name type="scientific">Naegleria lovaniensis</name>
    <name type="common">Amoeba</name>
    <dbReference type="NCBI Taxonomy" id="51637"/>
    <lineage>
        <taxon>Eukaryota</taxon>
        <taxon>Discoba</taxon>
        <taxon>Heterolobosea</taxon>
        <taxon>Tetramitia</taxon>
        <taxon>Eutetramitia</taxon>
        <taxon>Vahlkampfiidae</taxon>
        <taxon>Naegleria</taxon>
    </lineage>
</organism>
<evidence type="ECO:0000313" key="3">
    <source>
        <dbReference type="Proteomes" id="UP000816034"/>
    </source>
</evidence>
<evidence type="ECO:0000313" key="2">
    <source>
        <dbReference type="EMBL" id="KAG2392609.1"/>
    </source>
</evidence>
<dbReference type="AlphaFoldDB" id="A0AA88GXZ0"/>
<dbReference type="RefSeq" id="XP_044554503.1">
    <property type="nucleotide sequence ID" value="XM_044686978.1"/>
</dbReference>
<dbReference type="Proteomes" id="UP000816034">
    <property type="component" value="Unassembled WGS sequence"/>
</dbReference>
<feature type="transmembrane region" description="Helical" evidence="1">
    <location>
        <begin position="98"/>
        <end position="119"/>
    </location>
</feature>
<sequence length="337" mass="38438">MLKSFSSIPCNRTSIGNFIQLGCIHGRGTTKRLTSTLRLFHHNIIVQESTTNSSLRESKTLLSRNLLSRTPAEFTSTYNNSQPSRVLIAQSVHDNKIILIYIVGACIICLTGITLYHIYFINTVPLHTHVPENMPSVDILSLSEVKSQINEEKQKAGQTPIVMMKAVPEEHKLPLTAVFLGINAFFWVMVFKVKSRMISRLYVNNPNHYVKFKKQYMMNTAVSRRNGDEQVSLPQQGQTHQVSSTSIPLPILLQQQQQRLLDELSFTCNTLDKILPGKEVTFSAKDVLFSENDGTFVYLRVGDEQNFKRYFYCAQDKEESKELAEFMKQVSSHRSQQ</sequence>
<feature type="transmembrane region" description="Helical" evidence="1">
    <location>
        <begin position="173"/>
        <end position="191"/>
    </location>
</feature>
<keyword evidence="1" id="KW-1133">Transmembrane helix</keyword>
<keyword evidence="1" id="KW-0472">Membrane</keyword>
<evidence type="ECO:0008006" key="4">
    <source>
        <dbReference type="Google" id="ProtNLM"/>
    </source>
</evidence>
<keyword evidence="3" id="KW-1185">Reference proteome</keyword>
<gene>
    <name evidence="2" type="ORF">C9374_011334</name>
</gene>
<name>A0AA88GXZ0_NAELO</name>
<comment type="caution">
    <text evidence="2">The sequence shown here is derived from an EMBL/GenBank/DDBJ whole genome shotgun (WGS) entry which is preliminary data.</text>
</comment>
<dbReference type="GeneID" id="68103788"/>
<reference evidence="2 3" key="1">
    <citation type="journal article" date="2018" name="BMC Genomics">
        <title>The genome of Naegleria lovaniensis, the basis for a comparative approach to unravel pathogenicity factors of the human pathogenic amoeba N. fowleri.</title>
        <authorList>
            <person name="Liechti N."/>
            <person name="Schurch N."/>
            <person name="Bruggmann R."/>
            <person name="Wittwer M."/>
        </authorList>
    </citation>
    <scope>NUCLEOTIDE SEQUENCE [LARGE SCALE GENOMIC DNA]</scope>
    <source>
        <strain evidence="2 3">ATCC 30569</strain>
    </source>
</reference>
<evidence type="ECO:0000256" key="1">
    <source>
        <dbReference type="SAM" id="Phobius"/>
    </source>
</evidence>
<proteinExistence type="predicted"/>
<accession>A0AA88GXZ0</accession>